<dbReference type="Proteomes" id="UP001140096">
    <property type="component" value="Unassembled WGS sequence"/>
</dbReference>
<comment type="caution">
    <text evidence="1">The sequence shown here is derived from an EMBL/GenBank/DDBJ whole genome shotgun (WGS) entry which is preliminary data.</text>
</comment>
<protein>
    <submittedName>
        <fullName evidence="1">Uncharacterized protein</fullName>
    </submittedName>
</protein>
<proteinExistence type="predicted"/>
<evidence type="ECO:0000313" key="1">
    <source>
        <dbReference type="EMBL" id="KAJ2811210.1"/>
    </source>
</evidence>
<dbReference type="EMBL" id="JANBUP010000504">
    <property type="protein sequence ID" value="KAJ2811210.1"/>
    <property type="molecule type" value="Genomic_DNA"/>
</dbReference>
<keyword evidence="2" id="KW-1185">Reference proteome</keyword>
<name>A0ACC1LM79_9FUNG</name>
<accession>A0ACC1LM79</accession>
<reference evidence="1" key="1">
    <citation type="submission" date="2022-07" db="EMBL/GenBank/DDBJ databases">
        <title>Phylogenomic reconstructions and comparative analyses of Kickxellomycotina fungi.</title>
        <authorList>
            <person name="Reynolds N.K."/>
            <person name="Stajich J.E."/>
            <person name="Barry K."/>
            <person name="Grigoriev I.V."/>
            <person name="Crous P."/>
            <person name="Smith M.E."/>
        </authorList>
    </citation>
    <scope>NUCLEOTIDE SEQUENCE</scope>
    <source>
        <strain evidence="1">CBS 102833</strain>
    </source>
</reference>
<evidence type="ECO:0000313" key="2">
    <source>
        <dbReference type="Proteomes" id="UP001140096"/>
    </source>
</evidence>
<organism evidence="1 2">
    <name type="scientific">Coemansia furcata</name>
    <dbReference type="NCBI Taxonomy" id="417177"/>
    <lineage>
        <taxon>Eukaryota</taxon>
        <taxon>Fungi</taxon>
        <taxon>Fungi incertae sedis</taxon>
        <taxon>Zoopagomycota</taxon>
        <taxon>Kickxellomycotina</taxon>
        <taxon>Kickxellomycetes</taxon>
        <taxon>Kickxellales</taxon>
        <taxon>Kickxellaceae</taxon>
        <taxon>Coemansia</taxon>
    </lineage>
</organism>
<gene>
    <name evidence="1" type="ORF">H4S07_002203</name>
</gene>
<sequence>MEAISRQHRQIAKAIHQRAKLMDGQLGRMVRSLRRGAMAPCLARAVVQTADGTDIYTDAEQVEAEASRHFSVHFTHLSMTPIEVTRDWLEEYQPHPGPDAIHFRPISAVELDDWLARTPKGKAPGPSGVSFELLRQSTTKFRAHLHDVFNKAMETAEFLPSWTRGLLILIPKKPDVDGNLSMYHLITLLEVT</sequence>